<dbReference type="PANTHER" id="PTHR18901:SF38">
    <property type="entry name" value="PSEUDOURIDINE-5'-PHOSPHATASE"/>
    <property type="match status" value="1"/>
</dbReference>
<dbReference type="SFLD" id="SFLDG01135">
    <property type="entry name" value="C1.5.6:_HAD__Beta-PGM__Phospha"/>
    <property type="match status" value="1"/>
</dbReference>
<dbReference type="RefSeq" id="WP_188719074.1">
    <property type="nucleotide sequence ID" value="NZ_BMIF01000001.1"/>
</dbReference>
<organism evidence="1 2">
    <name type="scientific">Nitratireductor aestuarii</name>
    <dbReference type="NCBI Taxonomy" id="1735103"/>
    <lineage>
        <taxon>Bacteria</taxon>
        <taxon>Pseudomonadati</taxon>
        <taxon>Pseudomonadota</taxon>
        <taxon>Alphaproteobacteria</taxon>
        <taxon>Hyphomicrobiales</taxon>
        <taxon>Phyllobacteriaceae</taxon>
        <taxon>Nitratireductor</taxon>
    </lineage>
</organism>
<name>A0A916VYG3_9HYPH</name>
<dbReference type="FunFam" id="3.40.50.1000:FF:000162">
    <property type="entry name" value="HAD-like protein"/>
    <property type="match status" value="1"/>
</dbReference>
<dbReference type="InterPro" id="IPR036412">
    <property type="entry name" value="HAD-like_sf"/>
</dbReference>
<sequence>MLAEPIEAVLFDMDGTLIDSESVFRTALFNACADLGFEMTADIHTSIIGGTAENTRRVLFDAFGEAFPFPHFYDTCTMHIQAELERNPMRAKRGAEDLLQFLDNTGIPMAVATSSRHVHANGHLAKVGLLPFFRTVVTRDDVTNPKPHPEPYLTAAKRLDIHPSRCIVIEDTPTGVLAATSAGMRTILVPDMQKPPPEIVALCSLVLDDLTHAHDHLAKVLGEFA</sequence>
<dbReference type="InterPro" id="IPR023214">
    <property type="entry name" value="HAD_sf"/>
</dbReference>
<dbReference type="SFLD" id="SFLDS00003">
    <property type="entry name" value="Haloacid_Dehalogenase"/>
    <property type="match status" value="1"/>
</dbReference>
<accession>A0A916VYG3</accession>
<evidence type="ECO:0000313" key="1">
    <source>
        <dbReference type="EMBL" id="GGA52402.1"/>
    </source>
</evidence>
<dbReference type="EMBL" id="BMIF01000001">
    <property type="protein sequence ID" value="GGA52402.1"/>
    <property type="molecule type" value="Genomic_DNA"/>
</dbReference>
<evidence type="ECO:0000313" key="2">
    <source>
        <dbReference type="Proteomes" id="UP000636264"/>
    </source>
</evidence>
<dbReference type="InterPro" id="IPR006439">
    <property type="entry name" value="HAD-SF_hydro_IA"/>
</dbReference>
<dbReference type="Gene3D" id="3.40.50.1000">
    <property type="entry name" value="HAD superfamily/HAD-like"/>
    <property type="match status" value="1"/>
</dbReference>
<keyword evidence="2" id="KW-1185">Reference proteome</keyword>
<reference evidence="1" key="2">
    <citation type="submission" date="2020-09" db="EMBL/GenBank/DDBJ databases">
        <authorList>
            <person name="Sun Q."/>
            <person name="Zhou Y."/>
        </authorList>
    </citation>
    <scope>NUCLEOTIDE SEQUENCE</scope>
    <source>
        <strain evidence="1">CGMCC 1.15320</strain>
    </source>
</reference>
<protein>
    <submittedName>
        <fullName evidence="1">Haloacid dehalogenase</fullName>
    </submittedName>
</protein>
<dbReference type="InterPro" id="IPR023198">
    <property type="entry name" value="PGP-like_dom2"/>
</dbReference>
<dbReference type="Gene3D" id="1.10.150.240">
    <property type="entry name" value="Putative phosphatase, domain 2"/>
    <property type="match status" value="1"/>
</dbReference>
<dbReference type="Proteomes" id="UP000636264">
    <property type="component" value="Unassembled WGS sequence"/>
</dbReference>
<dbReference type="NCBIfam" id="TIGR01509">
    <property type="entry name" value="HAD-SF-IA-v3"/>
    <property type="match status" value="1"/>
</dbReference>
<dbReference type="PANTHER" id="PTHR18901">
    <property type="entry name" value="2-DEOXYGLUCOSE-6-PHOSPHATE PHOSPHATASE 2"/>
    <property type="match status" value="1"/>
</dbReference>
<dbReference type="CDD" id="cd07505">
    <property type="entry name" value="HAD_BPGM-like"/>
    <property type="match status" value="1"/>
</dbReference>
<reference evidence="1" key="1">
    <citation type="journal article" date="2014" name="Int. J. Syst. Evol. Microbiol.">
        <title>Complete genome sequence of Corynebacterium casei LMG S-19264T (=DSM 44701T), isolated from a smear-ripened cheese.</title>
        <authorList>
            <consortium name="US DOE Joint Genome Institute (JGI-PGF)"/>
            <person name="Walter F."/>
            <person name="Albersmeier A."/>
            <person name="Kalinowski J."/>
            <person name="Ruckert C."/>
        </authorList>
    </citation>
    <scope>NUCLEOTIDE SEQUENCE</scope>
    <source>
        <strain evidence="1">CGMCC 1.15320</strain>
    </source>
</reference>
<proteinExistence type="predicted"/>
<dbReference type="AlphaFoldDB" id="A0A916VYG3"/>
<gene>
    <name evidence="1" type="ORF">GCM10011385_02140</name>
</gene>
<dbReference type="InterPro" id="IPR041492">
    <property type="entry name" value="HAD_2"/>
</dbReference>
<dbReference type="SUPFAM" id="SSF56784">
    <property type="entry name" value="HAD-like"/>
    <property type="match status" value="1"/>
</dbReference>
<comment type="caution">
    <text evidence="1">The sequence shown here is derived from an EMBL/GenBank/DDBJ whole genome shotgun (WGS) entry which is preliminary data.</text>
</comment>
<dbReference type="Pfam" id="PF13419">
    <property type="entry name" value="HAD_2"/>
    <property type="match status" value="1"/>
</dbReference>
<dbReference type="SFLD" id="SFLDG01129">
    <property type="entry name" value="C1.5:_HAD__Beta-PGM__Phosphata"/>
    <property type="match status" value="1"/>
</dbReference>